<keyword evidence="4" id="KW-1185">Reference proteome</keyword>
<evidence type="ECO:0000313" key="4">
    <source>
        <dbReference type="Proteomes" id="UP000823941"/>
    </source>
</evidence>
<reference evidence="3 4" key="1">
    <citation type="submission" date="2021-06" db="EMBL/GenBank/DDBJ databases">
        <title>A haploid diamondback moth (Plutella xylostella L.) genome assembly resolves 31 chromosomes and identifies a diamide resistance mutation.</title>
        <authorList>
            <person name="Ward C.M."/>
            <person name="Perry K.D."/>
            <person name="Baker G."/>
            <person name="Powis K."/>
            <person name="Heckel D.G."/>
            <person name="Baxter S.W."/>
        </authorList>
    </citation>
    <scope>NUCLEOTIDE SEQUENCE [LARGE SCALE GENOMIC DNA]</scope>
    <source>
        <strain evidence="3 4">LV</strain>
        <tissue evidence="3">Single pupa</tissue>
    </source>
</reference>
<dbReference type="EMBL" id="JAHIBW010000018">
    <property type="protein sequence ID" value="KAG7302366.1"/>
    <property type="molecule type" value="Genomic_DNA"/>
</dbReference>
<name>A0ABQ7QAW0_PLUXY</name>
<feature type="chain" id="PRO_5045316918" evidence="2">
    <location>
        <begin position="23"/>
        <end position="81"/>
    </location>
</feature>
<evidence type="ECO:0000313" key="3">
    <source>
        <dbReference type="EMBL" id="KAG7302366.1"/>
    </source>
</evidence>
<organism evidence="3 4">
    <name type="scientific">Plutella xylostella</name>
    <name type="common">Diamondback moth</name>
    <name type="synonym">Plutella maculipennis</name>
    <dbReference type="NCBI Taxonomy" id="51655"/>
    <lineage>
        <taxon>Eukaryota</taxon>
        <taxon>Metazoa</taxon>
        <taxon>Ecdysozoa</taxon>
        <taxon>Arthropoda</taxon>
        <taxon>Hexapoda</taxon>
        <taxon>Insecta</taxon>
        <taxon>Pterygota</taxon>
        <taxon>Neoptera</taxon>
        <taxon>Endopterygota</taxon>
        <taxon>Lepidoptera</taxon>
        <taxon>Glossata</taxon>
        <taxon>Ditrysia</taxon>
        <taxon>Yponomeutoidea</taxon>
        <taxon>Plutellidae</taxon>
        <taxon>Plutella</taxon>
    </lineage>
</organism>
<evidence type="ECO:0000256" key="2">
    <source>
        <dbReference type="SAM" id="SignalP"/>
    </source>
</evidence>
<comment type="caution">
    <text evidence="3">The sequence shown here is derived from an EMBL/GenBank/DDBJ whole genome shotgun (WGS) entry which is preliminary data.</text>
</comment>
<gene>
    <name evidence="3" type="ORF">JYU34_013869</name>
</gene>
<sequence>MAVNSSTITALCLIALLASASALPCRTCGTSPPNNSPNNGQKPTHNSAPAGPTYQKSGNRIVNVEDNKFNILTDPFSHFIG</sequence>
<accession>A0ABQ7QAW0</accession>
<feature type="region of interest" description="Disordered" evidence="1">
    <location>
        <begin position="28"/>
        <end position="59"/>
    </location>
</feature>
<protein>
    <submittedName>
        <fullName evidence="3">Uncharacterized protein</fullName>
    </submittedName>
</protein>
<dbReference type="Proteomes" id="UP000823941">
    <property type="component" value="Chromosome 18"/>
</dbReference>
<keyword evidence="2" id="KW-0732">Signal</keyword>
<feature type="signal peptide" evidence="2">
    <location>
        <begin position="1"/>
        <end position="22"/>
    </location>
</feature>
<proteinExistence type="predicted"/>
<evidence type="ECO:0000256" key="1">
    <source>
        <dbReference type="SAM" id="MobiDB-lite"/>
    </source>
</evidence>